<dbReference type="InterPro" id="IPR037294">
    <property type="entry name" value="ABC_BtuC-like"/>
</dbReference>
<feature type="transmembrane region" description="Helical" evidence="7">
    <location>
        <begin position="260"/>
        <end position="277"/>
    </location>
</feature>
<evidence type="ECO:0000256" key="2">
    <source>
        <dbReference type="ARBA" id="ARBA00008034"/>
    </source>
</evidence>
<dbReference type="Proteomes" id="UP000028302">
    <property type="component" value="Unassembled WGS sequence"/>
</dbReference>
<dbReference type="InterPro" id="IPR001626">
    <property type="entry name" value="ABC_TroCD"/>
</dbReference>
<evidence type="ECO:0000313" key="8">
    <source>
        <dbReference type="EMBL" id="KEZ76275.1"/>
    </source>
</evidence>
<feature type="transmembrane region" description="Helical" evidence="7">
    <location>
        <begin position="103"/>
        <end position="123"/>
    </location>
</feature>
<feature type="transmembrane region" description="Helical" evidence="7">
    <location>
        <begin position="28"/>
        <end position="47"/>
    </location>
</feature>
<gene>
    <name evidence="8" type="ORF">C41B8_15747</name>
</gene>
<sequence>MRRAGRGAAAATGMIWPAFLDMAFMRHAFAAGTCVAIAGSAIGYFVVLRRQAFASHALANVGFAGAAGASLLGVDPMLGLFVFVFGAAAVMHMGGSELGERDVSVGMILMFSLGLGILFVNLYSANANAAIGILFGSLYGVNGVQLATTAGVSLAVLAALTILFRPLRFASLNPGAARARGIPVARVGLLFLLLLAAMAAVAVPVIGALLSFAIFIGPAAAAQAWTKRVASGLALTVGLALAETWSGIIASYYIDLPASSAIAGASFAVYALAWLTTHSWRLPHALAGPTKPGT</sequence>
<name>A0A084IHU1_SALHC</name>
<dbReference type="STRING" id="1304275.C41B8_15747"/>
<dbReference type="GO" id="GO:0055085">
    <property type="term" value="P:transmembrane transport"/>
    <property type="evidence" value="ECO:0007669"/>
    <property type="project" value="InterPro"/>
</dbReference>
<dbReference type="SUPFAM" id="SSF81345">
    <property type="entry name" value="ABC transporter involved in vitamin B12 uptake, BtuC"/>
    <property type="match status" value="1"/>
</dbReference>
<evidence type="ECO:0000256" key="5">
    <source>
        <dbReference type="ARBA" id="ARBA00023136"/>
    </source>
</evidence>
<comment type="similarity">
    <text evidence="2 6">Belongs to the ABC-3 integral membrane protein family.</text>
</comment>
<dbReference type="GO" id="GO:0010043">
    <property type="term" value="P:response to zinc ion"/>
    <property type="evidence" value="ECO:0007669"/>
    <property type="project" value="TreeGrafter"/>
</dbReference>
<keyword evidence="5 7" id="KW-0472">Membrane</keyword>
<protein>
    <submittedName>
        <fullName evidence="8">ABC-3 protein</fullName>
    </submittedName>
</protein>
<dbReference type="Pfam" id="PF00950">
    <property type="entry name" value="ABC-3"/>
    <property type="match status" value="1"/>
</dbReference>
<proteinExistence type="inferred from homology"/>
<keyword evidence="9" id="KW-1185">Reference proteome</keyword>
<evidence type="ECO:0000256" key="3">
    <source>
        <dbReference type="ARBA" id="ARBA00022692"/>
    </source>
</evidence>
<accession>A0A084IHU1</accession>
<dbReference type="AlphaFoldDB" id="A0A084IHU1"/>
<comment type="subcellular location">
    <subcellularLocation>
        <location evidence="6">Cell membrane</location>
        <topology evidence="6">Multi-pass membrane protein</topology>
    </subcellularLocation>
    <subcellularLocation>
        <location evidence="1">Membrane</location>
        <topology evidence="1">Multi-pass membrane protein</topology>
    </subcellularLocation>
</comment>
<organism evidence="8 9">
    <name type="scientific">Salinisphaera hydrothermalis (strain C41B8)</name>
    <dbReference type="NCBI Taxonomy" id="1304275"/>
    <lineage>
        <taxon>Bacteria</taxon>
        <taxon>Pseudomonadati</taxon>
        <taxon>Pseudomonadota</taxon>
        <taxon>Gammaproteobacteria</taxon>
        <taxon>Salinisphaerales</taxon>
        <taxon>Salinisphaeraceae</taxon>
        <taxon>Salinisphaera</taxon>
    </lineage>
</organism>
<keyword evidence="4 7" id="KW-1133">Transmembrane helix</keyword>
<evidence type="ECO:0000256" key="6">
    <source>
        <dbReference type="RuleBase" id="RU003943"/>
    </source>
</evidence>
<keyword evidence="6" id="KW-0813">Transport</keyword>
<feature type="transmembrane region" description="Helical" evidence="7">
    <location>
        <begin position="233"/>
        <end position="254"/>
    </location>
</feature>
<comment type="caution">
    <text evidence="8">The sequence shown here is derived from an EMBL/GenBank/DDBJ whole genome shotgun (WGS) entry which is preliminary data.</text>
</comment>
<dbReference type="EMBL" id="APNK01000034">
    <property type="protein sequence ID" value="KEZ76275.1"/>
    <property type="molecule type" value="Genomic_DNA"/>
</dbReference>
<dbReference type="PANTHER" id="PTHR30477">
    <property type="entry name" value="ABC-TRANSPORTER METAL-BINDING PROTEIN"/>
    <property type="match status" value="1"/>
</dbReference>
<feature type="transmembrane region" description="Helical" evidence="7">
    <location>
        <begin position="143"/>
        <end position="164"/>
    </location>
</feature>
<dbReference type="GO" id="GO:0043190">
    <property type="term" value="C:ATP-binding cassette (ABC) transporter complex"/>
    <property type="evidence" value="ECO:0007669"/>
    <property type="project" value="InterPro"/>
</dbReference>
<evidence type="ECO:0000313" key="9">
    <source>
        <dbReference type="Proteomes" id="UP000028302"/>
    </source>
</evidence>
<dbReference type="PANTHER" id="PTHR30477:SF0">
    <property type="entry name" value="METAL TRANSPORT SYSTEM MEMBRANE PROTEIN TM_0125-RELATED"/>
    <property type="match status" value="1"/>
</dbReference>
<reference evidence="8 9" key="1">
    <citation type="submission" date="2013-03" db="EMBL/GenBank/DDBJ databases">
        <title>Salinisphaera hydrothermalis C41B8 Genome Sequencing.</title>
        <authorList>
            <person name="Li C."/>
            <person name="Lai Q."/>
            <person name="Shao Z."/>
        </authorList>
    </citation>
    <scope>NUCLEOTIDE SEQUENCE [LARGE SCALE GENOMIC DNA]</scope>
    <source>
        <strain evidence="8 9">C41B8</strain>
    </source>
</reference>
<dbReference type="eggNOG" id="COG1108">
    <property type="taxonomic scope" value="Bacteria"/>
</dbReference>
<evidence type="ECO:0000256" key="4">
    <source>
        <dbReference type="ARBA" id="ARBA00022989"/>
    </source>
</evidence>
<feature type="transmembrane region" description="Helical" evidence="7">
    <location>
        <begin position="67"/>
        <end position="91"/>
    </location>
</feature>
<dbReference type="Gene3D" id="1.10.3470.10">
    <property type="entry name" value="ABC transporter involved in vitamin B12 uptake, BtuC"/>
    <property type="match status" value="1"/>
</dbReference>
<keyword evidence="3 6" id="KW-0812">Transmembrane</keyword>
<evidence type="ECO:0000256" key="1">
    <source>
        <dbReference type="ARBA" id="ARBA00004141"/>
    </source>
</evidence>
<evidence type="ECO:0000256" key="7">
    <source>
        <dbReference type="SAM" id="Phobius"/>
    </source>
</evidence>